<accession>A0A392RWK6</accession>
<evidence type="ECO:0000313" key="1">
    <source>
        <dbReference type="EMBL" id="MCI40759.1"/>
    </source>
</evidence>
<dbReference type="EMBL" id="LXQA010283643">
    <property type="protein sequence ID" value="MCI40759.1"/>
    <property type="molecule type" value="Genomic_DNA"/>
</dbReference>
<protein>
    <submittedName>
        <fullName evidence="1">Uncharacterized protein</fullName>
    </submittedName>
</protein>
<organism evidence="1 2">
    <name type="scientific">Trifolium medium</name>
    <dbReference type="NCBI Taxonomy" id="97028"/>
    <lineage>
        <taxon>Eukaryota</taxon>
        <taxon>Viridiplantae</taxon>
        <taxon>Streptophyta</taxon>
        <taxon>Embryophyta</taxon>
        <taxon>Tracheophyta</taxon>
        <taxon>Spermatophyta</taxon>
        <taxon>Magnoliopsida</taxon>
        <taxon>eudicotyledons</taxon>
        <taxon>Gunneridae</taxon>
        <taxon>Pentapetalae</taxon>
        <taxon>rosids</taxon>
        <taxon>fabids</taxon>
        <taxon>Fabales</taxon>
        <taxon>Fabaceae</taxon>
        <taxon>Papilionoideae</taxon>
        <taxon>50 kb inversion clade</taxon>
        <taxon>NPAAA clade</taxon>
        <taxon>Hologalegina</taxon>
        <taxon>IRL clade</taxon>
        <taxon>Trifolieae</taxon>
        <taxon>Trifolium</taxon>
    </lineage>
</organism>
<evidence type="ECO:0000313" key="2">
    <source>
        <dbReference type="Proteomes" id="UP000265520"/>
    </source>
</evidence>
<name>A0A392RWK6_9FABA</name>
<proteinExistence type="predicted"/>
<comment type="caution">
    <text evidence="1">The sequence shown here is derived from an EMBL/GenBank/DDBJ whole genome shotgun (WGS) entry which is preliminary data.</text>
</comment>
<keyword evidence="2" id="KW-1185">Reference proteome</keyword>
<sequence>MGKDGVAGELGVSNFDDGVGSKGGFGGGYFGKDEDEEGKRLAKDLDSINLAKPMASEIVRGW</sequence>
<dbReference type="AlphaFoldDB" id="A0A392RWK6"/>
<reference evidence="1 2" key="1">
    <citation type="journal article" date="2018" name="Front. Plant Sci.">
        <title>Red Clover (Trifolium pratense) and Zigzag Clover (T. medium) - A Picture of Genomic Similarities and Differences.</title>
        <authorList>
            <person name="Dluhosova J."/>
            <person name="Istvanek J."/>
            <person name="Nedelnik J."/>
            <person name="Repkova J."/>
        </authorList>
    </citation>
    <scope>NUCLEOTIDE SEQUENCE [LARGE SCALE GENOMIC DNA]</scope>
    <source>
        <strain evidence="2">cv. 10/8</strain>
        <tissue evidence="1">Leaf</tissue>
    </source>
</reference>
<dbReference type="Proteomes" id="UP000265520">
    <property type="component" value="Unassembled WGS sequence"/>
</dbReference>